<protein>
    <submittedName>
        <fullName evidence="1">Prostaglandin f2-alpha synthase/D-arabinose dehydrogenase</fullName>
    </submittedName>
</protein>
<name>A0A8S5U8V2_9CAUD</name>
<evidence type="ECO:0000313" key="1">
    <source>
        <dbReference type="EMBL" id="DAF90913.1"/>
    </source>
</evidence>
<organism evidence="1">
    <name type="scientific">Siphoviridae sp. ctnMR5</name>
    <dbReference type="NCBI Taxonomy" id="2825658"/>
    <lineage>
        <taxon>Viruses</taxon>
        <taxon>Duplodnaviria</taxon>
        <taxon>Heunggongvirae</taxon>
        <taxon>Uroviricota</taxon>
        <taxon>Caudoviricetes</taxon>
    </lineage>
</organism>
<accession>A0A8S5U8V2</accession>
<proteinExistence type="predicted"/>
<reference evidence="1" key="1">
    <citation type="journal article" date="2021" name="Proc. Natl. Acad. Sci. U.S.A.">
        <title>A Catalog of Tens of Thousands of Viruses from Human Metagenomes Reveals Hidden Associations with Chronic Diseases.</title>
        <authorList>
            <person name="Tisza M.J."/>
            <person name="Buck C.B."/>
        </authorList>
    </citation>
    <scope>NUCLEOTIDE SEQUENCE</scope>
    <source>
        <strain evidence="1">CtnMR5</strain>
    </source>
</reference>
<dbReference type="EMBL" id="BK016039">
    <property type="protein sequence ID" value="DAF90913.1"/>
    <property type="molecule type" value="Genomic_DNA"/>
</dbReference>
<sequence length="79" mass="9312">MTLEEIKKREEIEASTIDTVLTLLDLYGEDEAWSLIYGCKNESQLQQLINEFYEQLSREELRQLSNIRADEKADEMPDE</sequence>